<comment type="caution">
    <text evidence="2">The sequence shown here is derived from an EMBL/GenBank/DDBJ whole genome shotgun (WGS) entry which is preliminary data.</text>
</comment>
<name>A0A2K0UJS5_TRIHA</name>
<dbReference type="EMBL" id="MTYI01000023">
    <property type="protein sequence ID" value="PNP58043.1"/>
    <property type="molecule type" value="Genomic_DNA"/>
</dbReference>
<sequence length="304" mass="33329">MNELAPCNATAPAGREAQKEATGSACCVRSRDIWSNAIEPLVVLGKNARGKSRKARTEYTVTNPGAAGRGQVESPVGSPLAWIDFGGLSGRSVHAQYLTPSTAHVHPLISELLQPVPSPSNLLPKSIEQSRPIHAHRCRPPSLVIGPSCLFPVCWRHPRDVSRDTFSHFVASRHPSIKMTRSHKYNDRDHKGLADGSVSPTDNLPRFFAKSGYVDTDPKKVKKDGCGKGNWGSAGEEVVDEGFRFTNARRRSNSFSHQHLSDFKTKFEVNEPDPLFEEHLHGPLDEENGDDLSKTDSAESVHSV</sequence>
<proteinExistence type="predicted"/>
<feature type="region of interest" description="Disordered" evidence="1">
    <location>
        <begin position="271"/>
        <end position="304"/>
    </location>
</feature>
<gene>
    <name evidence="2" type="ORF">THARTR1_02201</name>
</gene>
<dbReference type="AlphaFoldDB" id="A0A2K0UJS5"/>
<accession>A0A2K0UJS5</accession>
<reference evidence="2 3" key="1">
    <citation type="submission" date="2017-02" db="EMBL/GenBank/DDBJ databases">
        <title>Genomes of Trichoderma spp. with biocontrol activity.</title>
        <authorList>
            <person name="Gardiner D."/>
            <person name="Kazan K."/>
            <person name="Vos C."/>
            <person name="Harvey P."/>
        </authorList>
    </citation>
    <scope>NUCLEOTIDE SEQUENCE [LARGE SCALE GENOMIC DNA]</scope>
    <source>
        <strain evidence="2 3">Tr1</strain>
    </source>
</reference>
<dbReference type="Proteomes" id="UP000236290">
    <property type="component" value="Unassembled WGS sequence"/>
</dbReference>
<protein>
    <recommendedName>
        <fullName evidence="4">Hyaluronan/mRNA-binding protein domain-containing protein</fullName>
    </recommendedName>
</protein>
<evidence type="ECO:0000313" key="3">
    <source>
        <dbReference type="Proteomes" id="UP000236290"/>
    </source>
</evidence>
<evidence type="ECO:0000313" key="2">
    <source>
        <dbReference type="EMBL" id="PNP58043.1"/>
    </source>
</evidence>
<organism evidence="2 3">
    <name type="scientific">Trichoderma harzianum</name>
    <name type="common">Hypocrea lixii</name>
    <dbReference type="NCBI Taxonomy" id="5544"/>
    <lineage>
        <taxon>Eukaryota</taxon>
        <taxon>Fungi</taxon>
        <taxon>Dikarya</taxon>
        <taxon>Ascomycota</taxon>
        <taxon>Pezizomycotina</taxon>
        <taxon>Sordariomycetes</taxon>
        <taxon>Hypocreomycetidae</taxon>
        <taxon>Hypocreales</taxon>
        <taxon>Hypocreaceae</taxon>
        <taxon>Trichoderma</taxon>
    </lineage>
</organism>
<evidence type="ECO:0000256" key="1">
    <source>
        <dbReference type="SAM" id="MobiDB-lite"/>
    </source>
</evidence>
<dbReference type="OrthoDB" id="2122308at2759"/>
<feature type="region of interest" description="Disordered" evidence="1">
    <location>
        <begin position="1"/>
        <end position="22"/>
    </location>
</feature>
<feature type="compositionally biased region" description="Basic and acidic residues" evidence="1">
    <location>
        <begin position="291"/>
        <end position="304"/>
    </location>
</feature>
<evidence type="ECO:0008006" key="4">
    <source>
        <dbReference type="Google" id="ProtNLM"/>
    </source>
</evidence>